<protein>
    <recommendedName>
        <fullName evidence="8">Cutinase</fullName>
    </recommendedName>
</protein>
<feature type="chain" id="PRO_5039607886" description="Cutinase" evidence="5">
    <location>
        <begin position="22"/>
        <end position="304"/>
    </location>
</feature>
<dbReference type="Gene3D" id="3.40.50.1820">
    <property type="entry name" value="alpha/beta hydrolase"/>
    <property type="match status" value="1"/>
</dbReference>
<keyword evidence="5" id="KW-0732">Signal</keyword>
<sequence length="304" mass="31279">MLRRLGAALLASTGIAASAVAATVATPSLAPQAQAQIPGSSVFTPYLPALPGQCSSNIVINIPGGANTFSSSPENLPMGAYSRDVGTRLRITAPNRVIDRYVGYDSIPGGAYTYEQTRDNGLTTARAALAQAAKACPNAKFAVFGYSMGADIGARLAQEIGQGKGPIPADRLTSAVLMANPNRGVPGVQQAGGAGATEGAYGALPGGYGSVTNRVLDICRAGDIVCDTRDSGRLLAQVFAQTAILALKLPVDQLNANVAKLPPQEQINFYTQLPANALGTILHTDYYTVNGSGLATDYITSHLA</sequence>
<dbReference type="SUPFAM" id="SSF53474">
    <property type="entry name" value="alpha/beta-Hydrolases"/>
    <property type="match status" value="1"/>
</dbReference>
<evidence type="ECO:0000256" key="4">
    <source>
        <dbReference type="ARBA" id="ARBA00023157"/>
    </source>
</evidence>
<dbReference type="AlphaFoldDB" id="A0A364VDN0"/>
<accession>A0A364VDN0</accession>
<dbReference type="GO" id="GO:0052689">
    <property type="term" value="F:carboxylic ester hydrolase activity"/>
    <property type="evidence" value="ECO:0007669"/>
    <property type="project" value="UniProtKB-KW"/>
</dbReference>
<dbReference type="InterPro" id="IPR000675">
    <property type="entry name" value="Cutinase/axe"/>
</dbReference>
<keyword evidence="4" id="KW-1015">Disulfide bond</keyword>
<organism evidence="6 7">
    <name type="scientific">Corynebacterium heidelbergense</name>
    <dbReference type="NCBI Taxonomy" id="2055947"/>
    <lineage>
        <taxon>Bacteria</taxon>
        <taxon>Bacillati</taxon>
        <taxon>Actinomycetota</taxon>
        <taxon>Actinomycetes</taxon>
        <taxon>Mycobacteriales</taxon>
        <taxon>Corynebacteriaceae</taxon>
        <taxon>Corynebacterium</taxon>
    </lineage>
</organism>
<evidence type="ECO:0000256" key="5">
    <source>
        <dbReference type="SAM" id="SignalP"/>
    </source>
</evidence>
<comment type="similarity">
    <text evidence="1">Belongs to the cutinase family.</text>
</comment>
<evidence type="ECO:0008006" key="8">
    <source>
        <dbReference type="Google" id="ProtNLM"/>
    </source>
</evidence>
<dbReference type="SMART" id="SM01110">
    <property type="entry name" value="Cutinase"/>
    <property type="match status" value="1"/>
</dbReference>
<dbReference type="PANTHER" id="PTHR33630">
    <property type="entry name" value="CUTINASE RV1984C-RELATED-RELATED"/>
    <property type="match status" value="1"/>
</dbReference>
<keyword evidence="3" id="KW-0378">Hydrolase</keyword>
<evidence type="ECO:0000256" key="3">
    <source>
        <dbReference type="ARBA" id="ARBA00022801"/>
    </source>
</evidence>
<dbReference type="Pfam" id="PF01083">
    <property type="entry name" value="Cutinase"/>
    <property type="match status" value="1"/>
</dbReference>
<evidence type="ECO:0000256" key="1">
    <source>
        <dbReference type="ARBA" id="ARBA00007534"/>
    </source>
</evidence>
<gene>
    <name evidence="6" type="ORF">CWC39_01525</name>
</gene>
<dbReference type="EMBL" id="PHQP01000006">
    <property type="protein sequence ID" value="RAV34755.1"/>
    <property type="molecule type" value="Genomic_DNA"/>
</dbReference>
<reference evidence="6 7" key="1">
    <citation type="journal article" date="2018" name="Syst. Appl. Microbiol.">
        <title>Corynebacterium heidelbergense sp. nov., isolated from the preen glands of Egyptian geese (Alopochen aegyptiacus).</title>
        <authorList>
            <person name="Braun M.S."/>
            <person name="Wang E."/>
            <person name="Zimmermann S."/>
            <person name="Wink M."/>
        </authorList>
    </citation>
    <scope>NUCLEOTIDE SEQUENCE [LARGE SCALE GENOMIC DNA]</scope>
    <source>
        <strain evidence="6 7">DSM 104638</strain>
    </source>
</reference>
<proteinExistence type="inferred from homology"/>
<name>A0A364VDN0_9CORY</name>
<evidence type="ECO:0000256" key="2">
    <source>
        <dbReference type="ARBA" id="ARBA00022487"/>
    </source>
</evidence>
<keyword evidence="2" id="KW-0719">Serine esterase</keyword>
<feature type="signal peptide" evidence="5">
    <location>
        <begin position="1"/>
        <end position="21"/>
    </location>
</feature>
<dbReference type="OrthoDB" id="4402524at2"/>
<evidence type="ECO:0000313" key="6">
    <source>
        <dbReference type="EMBL" id="RAV34755.1"/>
    </source>
</evidence>
<comment type="caution">
    <text evidence="6">The sequence shown here is derived from an EMBL/GenBank/DDBJ whole genome shotgun (WGS) entry which is preliminary data.</text>
</comment>
<dbReference type="InterPro" id="IPR029058">
    <property type="entry name" value="AB_hydrolase_fold"/>
</dbReference>
<evidence type="ECO:0000313" key="7">
    <source>
        <dbReference type="Proteomes" id="UP000251047"/>
    </source>
</evidence>
<dbReference type="Proteomes" id="UP000251047">
    <property type="component" value="Unassembled WGS sequence"/>
</dbReference>
<dbReference type="PANTHER" id="PTHR33630:SF9">
    <property type="entry name" value="CUTINASE 4"/>
    <property type="match status" value="1"/>
</dbReference>